<keyword evidence="11" id="KW-1185">Reference proteome</keyword>
<keyword evidence="7" id="KW-0472">Membrane</keyword>
<protein>
    <recommendedName>
        <fullName evidence="9">Protein kinase domain-containing protein</fullName>
    </recommendedName>
</protein>
<keyword evidence="8" id="KW-0732">Signal</keyword>
<keyword evidence="7" id="KW-1133">Transmembrane helix</keyword>
<dbReference type="OrthoDB" id="1890790at2759"/>
<evidence type="ECO:0000256" key="8">
    <source>
        <dbReference type="SAM" id="SignalP"/>
    </source>
</evidence>
<gene>
    <name evidence="10" type="ORF">K7X08_025564</name>
</gene>
<dbReference type="InterPro" id="IPR011009">
    <property type="entry name" value="Kinase-like_dom_sf"/>
</dbReference>
<dbReference type="SMART" id="SM00220">
    <property type="entry name" value="S_TKc"/>
    <property type="match status" value="1"/>
</dbReference>
<comment type="caution">
    <text evidence="10">The sequence shown here is derived from an EMBL/GenBank/DDBJ whole genome shotgun (WGS) entry which is preliminary data.</text>
</comment>
<dbReference type="Proteomes" id="UP001152561">
    <property type="component" value="Unassembled WGS sequence"/>
</dbReference>
<dbReference type="InterPro" id="IPR008271">
    <property type="entry name" value="Ser/Thr_kinase_AS"/>
</dbReference>
<sequence>MRVGKEAAIAFIISLVWIQQIVGDEAGRNASVTSKWTCSCLANPSFAVPENCSSSCDCTLDKSSKNRWICICAADGLPRVAVDHDHSSCFTACDCRYGTQFELQSAKKKISSKVILVILLQCATVIPLGIVLSMVCYAYRKAKYSIQRPLFSSDKETSCNSGTNLILSQGTSIGEHGGYHTGSSNCVAGCVPKSSILFKRKPGVFYGTIIQFSYADLESATNKFSDSNLIGVGGSSHVYCGYFKDGKTVAIKRIKTQAGRDADSAFLTEIELISRLHHRHVVPLLGYCSEHHGKHAERLLVFEFMENGYLRDFAFGAACGLEYLHEAAAPRILHRDVKSTNVLLDNNYRAKITDLGMAKHLQNDGIPSCSSSPARMQGTFGYFAPEYAIVGRASLKSDVFSFGVVLLELITGRQPIHKLVNKADESLVIWASPRLLDSRRVASELPDPNLKGEFEEEELQVMAYLAKECLLLDSDSRPTMSEVESFSYDNKSYGESSSFVEAKDIKQITSENRSAHCLLPNCEFSHCIETSDPKEHVIPAASVEKLLLPSSNSKSWSLHDDESVDLTEPRFEKFHMPTVRSPGNNIVAV</sequence>
<evidence type="ECO:0000313" key="10">
    <source>
        <dbReference type="EMBL" id="KAJ8543946.1"/>
    </source>
</evidence>
<dbReference type="InterPro" id="IPR017441">
    <property type="entry name" value="Protein_kinase_ATP_BS"/>
</dbReference>
<dbReference type="FunFam" id="3.30.200.20:FF:000415">
    <property type="entry name" value="receptor-like serine/threonine-protein kinase NCRK"/>
    <property type="match status" value="1"/>
</dbReference>
<keyword evidence="3 6" id="KW-0547">Nucleotide-binding</keyword>
<dbReference type="PANTHER" id="PTHR47989:SF23">
    <property type="entry name" value="RECEPTOR-LIKE SERINE_THREONINE-PROTEIN KINASE NCRK ISOFORM X1"/>
    <property type="match status" value="1"/>
</dbReference>
<feature type="chain" id="PRO_5040463149" description="Protein kinase domain-containing protein" evidence="8">
    <location>
        <begin position="24"/>
        <end position="589"/>
    </location>
</feature>
<evidence type="ECO:0000256" key="1">
    <source>
        <dbReference type="ARBA" id="ARBA00022527"/>
    </source>
</evidence>
<keyword evidence="4" id="KW-0418">Kinase</keyword>
<dbReference type="PROSITE" id="PS00108">
    <property type="entry name" value="PROTEIN_KINASE_ST"/>
    <property type="match status" value="1"/>
</dbReference>
<evidence type="ECO:0000256" key="6">
    <source>
        <dbReference type="PROSITE-ProRule" id="PRU10141"/>
    </source>
</evidence>
<dbReference type="PROSITE" id="PS50011">
    <property type="entry name" value="PROTEIN_KINASE_DOM"/>
    <property type="match status" value="1"/>
</dbReference>
<dbReference type="Gene3D" id="3.30.200.20">
    <property type="entry name" value="Phosphorylase Kinase, domain 1"/>
    <property type="match status" value="1"/>
</dbReference>
<evidence type="ECO:0000256" key="5">
    <source>
        <dbReference type="ARBA" id="ARBA00022840"/>
    </source>
</evidence>
<evidence type="ECO:0000313" key="11">
    <source>
        <dbReference type="Proteomes" id="UP001152561"/>
    </source>
</evidence>
<feature type="signal peptide" evidence="8">
    <location>
        <begin position="1"/>
        <end position="23"/>
    </location>
</feature>
<keyword evidence="7" id="KW-0812">Transmembrane</keyword>
<dbReference type="PANTHER" id="PTHR47989">
    <property type="entry name" value="OS01G0750732 PROTEIN"/>
    <property type="match status" value="1"/>
</dbReference>
<evidence type="ECO:0000256" key="4">
    <source>
        <dbReference type="ARBA" id="ARBA00022777"/>
    </source>
</evidence>
<keyword evidence="5 6" id="KW-0067">ATP-binding</keyword>
<evidence type="ECO:0000256" key="2">
    <source>
        <dbReference type="ARBA" id="ARBA00022679"/>
    </source>
</evidence>
<feature type="transmembrane region" description="Helical" evidence="7">
    <location>
        <begin position="114"/>
        <end position="139"/>
    </location>
</feature>
<accession>A0A9Q1LT85</accession>
<dbReference type="InterPro" id="IPR000719">
    <property type="entry name" value="Prot_kinase_dom"/>
</dbReference>
<dbReference type="GO" id="GO:0004674">
    <property type="term" value="F:protein serine/threonine kinase activity"/>
    <property type="evidence" value="ECO:0007669"/>
    <property type="project" value="UniProtKB-KW"/>
</dbReference>
<evidence type="ECO:0000259" key="9">
    <source>
        <dbReference type="PROSITE" id="PS50011"/>
    </source>
</evidence>
<dbReference type="EMBL" id="JAJAGQ010000014">
    <property type="protein sequence ID" value="KAJ8543946.1"/>
    <property type="molecule type" value="Genomic_DNA"/>
</dbReference>
<dbReference type="AlphaFoldDB" id="A0A9Q1LT85"/>
<keyword evidence="2" id="KW-0808">Transferase</keyword>
<feature type="binding site" evidence="6">
    <location>
        <position position="252"/>
    </location>
    <ligand>
        <name>ATP</name>
        <dbReference type="ChEBI" id="CHEBI:30616"/>
    </ligand>
</feature>
<dbReference type="Gene3D" id="1.10.510.10">
    <property type="entry name" value="Transferase(Phosphotransferase) domain 1"/>
    <property type="match status" value="1"/>
</dbReference>
<proteinExistence type="predicted"/>
<feature type="domain" description="Protein kinase" evidence="9">
    <location>
        <begin position="224"/>
        <end position="500"/>
    </location>
</feature>
<dbReference type="PROSITE" id="PS00107">
    <property type="entry name" value="PROTEIN_KINASE_ATP"/>
    <property type="match status" value="1"/>
</dbReference>
<evidence type="ECO:0000256" key="7">
    <source>
        <dbReference type="SAM" id="Phobius"/>
    </source>
</evidence>
<dbReference type="SUPFAM" id="SSF56112">
    <property type="entry name" value="Protein kinase-like (PK-like)"/>
    <property type="match status" value="1"/>
</dbReference>
<keyword evidence="1" id="KW-0723">Serine/threonine-protein kinase</keyword>
<dbReference type="Pfam" id="PF00069">
    <property type="entry name" value="Pkinase"/>
    <property type="match status" value="1"/>
</dbReference>
<name>A0A9Q1LT85_9SOLA</name>
<organism evidence="10 11">
    <name type="scientific">Anisodus acutangulus</name>
    <dbReference type="NCBI Taxonomy" id="402998"/>
    <lineage>
        <taxon>Eukaryota</taxon>
        <taxon>Viridiplantae</taxon>
        <taxon>Streptophyta</taxon>
        <taxon>Embryophyta</taxon>
        <taxon>Tracheophyta</taxon>
        <taxon>Spermatophyta</taxon>
        <taxon>Magnoliopsida</taxon>
        <taxon>eudicotyledons</taxon>
        <taxon>Gunneridae</taxon>
        <taxon>Pentapetalae</taxon>
        <taxon>asterids</taxon>
        <taxon>lamiids</taxon>
        <taxon>Solanales</taxon>
        <taxon>Solanaceae</taxon>
        <taxon>Solanoideae</taxon>
        <taxon>Hyoscyameae</taxon>
        <taxon>Anisodus</taxon>
    </lineage>
</organism>
<reference evidence="11" key="1">
    <citation type="journal article" date="2023" name="Proc. Natl. Acad. Sci. U.S.A.">
        <title>Genomic and structural basis for evolution of tropane alkaloid biosynthesis.</title>
        <authorList>
            <person name="Wanga Y.-J."/>
            <person name="Taina T."/>
            <person name="Yua J.-Y."/>
            <person name="Lia J."/>
            <person name="Xua B."/>
            <person name="Chenc J."/>
            <person name="D'Auriad J.C."/>
            <person name="Huanga J.-P."/>
            <person name="Huanga S.-X."/>
        </authorList>
    </citation>
    <scope>NUCLEOTIDE SEQUENCE [LARGE SCALE GENOMIC DNA]</scope>
    <source>
        <strain evidence="11">cv. KIB-2019</strain>
    </source>
</reference>
<evidence type="ECO:0000256" key="3">
    <source>
        <dbReference type="ARBA" id="ARBA00022741"/>
    </source>
</evidence>
<dbReference type="GO" id="GO:0005524">
    <property type="term" value="F:ATP binding"/>
    <property type="evidence" value="ECO:0007669"/>
    <property type="project" value="UniProtKB-UniRule"/>
</dbReference>